<dbReference type="EMBL" id="CAJVPP010005273">
    <property type="protein sequence ID" value="CAG8662605.1"/>
    <property type="molecule type" value="Genomic_DNA"/>
</dbReference>
<comment type="caution">
    <text evidence="1">The sequence shown here is derived from an EMBL/GenBank/DDBJ whole genome shotgun (WGS) entry which is preliminary data.</text>
</comment>
<evidence type="ECO:0000313" key="1">
    <source>
        <dbReference type="EMBL" id="CAG8662605.1"/>
    </source>
</evidence>
<reference evidence="1" key="1">
    <citation type="submission" date="2021-06" db="EMBL/GenBank/DDBJ databases">
        <authorList>
            <person name="Kallberg Y."/>
            <person name="Tangrot J."/>
            <person name="Rosling A."/>
        </authorList>
    </citation>
    <scope>NUCLEOTIDE SEQUENCE</scope>
    <source>
        <strain evidence="1">87-6 pot B 2015</strain>
    </source>
</reference>
<accession>A0A9N9E2M7</accession>
<keyword evidence="2" id="KW-1185">Reference proteome</keyword>
<dbReference type="AlphaFoldDB" id="A0A9N9E2M7"/>
<organism evidence="1 2">
    <name type="scientific">Funneliformis mosseae</name>
    <name type="common">Endomycorrhizal fungus</name>
    <name type="synonym">Glomus mosseae</name>
    <dbReference type="NCBI Taxonomy" id="27381"/>
    <lineage>
        <taxon>Eukaryota</taxon>
        <taxon>Fungi</taxon>
        <taxon>Fungi incertae sedis</taxon>
        <taxon>Mucoromycota</taxon>
        <taxon>Glomeromycotina</taxon>
        <taxon>Glomeromycetes</taxon>
        <taxon>Glomerales</taxon>
        <taxon>Glomeraceae</taxon>
        <taxon>Funneliformis</taxon>
    </lineage>
</organism>
<sequence length="159" mass="19012">MKSVIKIYRHVSDDFVEFTKEYTKIQKEDSESNLKDKLATDRKHYAFRDKQKIDYNEKRMSKNDHEFLIFENIGLPLNQRIAKHKGKLFRVNPEAPQIFAVKSMLEVDYFFKYISFTKITDIINLLFTVKSVFESNKKILYKYSLLCMKTDENIIPVHN</sequence>
<name>A0A9N9E2M7_FUNMO</name>
<gene>
    <name evidence="1" type="ORF">FMOSSE_LOCUS12016</name>
</gene>
<dbReference type="Proteomes" id="UP000789375">
    <property type="component" value="Unassembled WGS sequence"/>
</dbReference>
<proteinExistence type="predicted"/>
<protein>
    <submittedName>
        <fullName evidence="1">1928_t:CDS:1</fullName>
    </submittedName>
</protein>
<evidence type="ECO:0000313" key="2">
    <source>
        <dbReference type="Proteomes" id="UP000789375"/>
    </source>
</evidence>